<comment type="similarity">
    <text evidence="1 4">Belongs to the universal ribosomal protein uL15 family.</text>
</comment>
<evidence type="ECO:0000313" key="8">
    <source>
        <dbReference type="Proteomes" id="UP000034856"/>
    </source>
</evidence>
<evidence type="ECO:0000313" key="7">
    <source>
        <dbReference type="EMBL" id="KKU37389.1"/>
    </source>
</evidence>
<dbReference type="PANTHER" id="PTHR12934:SF11">
    <property type="entry name" value="LARGE RIBOSOMAL SUBUNIT PROTEIN UL15M"/>
    <property type="match status" value="1"/>
</dbReference>
<feature type="domain" description="Large ribosomal subunit protein uL15/eL18" evidence="6">
    <location>
        <begin position="73"/>
        <end position="142"/>
    </location>
</feature>
<dbReference type="HAMAP" id="MF_01341">
    <property type="entry name" value="Ribosomal_uL15"/>
    <property type="match status" value="1"/>
</dbReference>
<sequence>MQLNNLKPIHKSKTAKRIGRGGKRGTYSGKGIKGQTSRAGANIRPEIRDLIKKLPKRRGVYFKSIRIKPQTVRLIDVENKFETGAAINPQAMLKTGLICLRKGRLPKVKILGGGEVTKKFFVGGCLVSKSVKEKIVKAGGEVK</sequence>
<dbReference type="SUPFAM" id="SSF52080">
    <property type="entry name" value="Ribosomal proteins L15p and L18e"/>
    <property type="match status" value="1"/>
</dbReference>
<name>A0A0G1PX91_9BACT</name>
<feature type="compositionally biased region" description="Basic residues" evidence="5">
    <location>
        <begin position="8"/>
        <end position="23"/>
    </location>
</feature>
<proteinExistence type="inferred from homology"/>
<dbReference type="Proteomes" id="UP000034856">
    <property type="component" value="Unassembled WGS sequence"/>
</dbReference>
<dbReference type="GO" id="GO:0019843">
    <property type="term" value="F:rRNA binding"/>
    <property type="evidence" value="ECO:0007669"/>
    <property type="project" value="UniProtKB-UniRule"/>
</dbReference>
<gene>
    <name evidence="4" type="primary">rplO</name>
    <name evidence="7" type="ORF">UX51_C0022G0002</name>
</gene>
<evidence type="ECO:0000256" key="3">
    <source>
        <dbReference type="ARBA" id="ARBA00023274"/>
    </source>
</evidence>
<keyword evidence="4" id="KW-0694">RNA-binding</keyword>
<dbReference type="PANTHER" id="PTHR12934">
    <property type="entry name" value="50S RIBOSOMAL PROTEIN L15"/>
    <property type="match status" value="1"/>
</dbReference>
<evidence type="ECO:0000256" key="5">
    <source>
        <dbReference type="SAM" id="MobiDB-lite"/>
    </source>
</evidence>
<protein>
    <recommendedName>
        <fullName evidence="4">Large ribosomal subunit protein uL15</fullName>
    </recommendedName>
</protein>
<evidence type="ECO:0000259" key="6">
    <source>
        <dbReference type="Pfam" id="PF00828"/>
    </source>
</evidence>
<keyword evidence="3 4" id="KW-0687">Ribonucleoprotein</keyword>
<dbReference type="Pfam" id="PF00828">
    <property type="entry name" value="Ribosomal_L27A"/>
    <property type="match status" value="1"/>
</dbReference>
<feature type="region of interest" description="Disordered" evidence="5">
    <location>
        <begin position="1"/>
        <end position="39"/>
    </location>
</feature>
<dbReference type="InterPro" id="IPR036227">
    <property type="entry name" value="Ribosomal_uL15/eL18_sf"/>
</dbReference>
<comment type="caution">
    <text evidence="7">The sequence shown here is derived from an EMBL/GenBank/DDBJ whole genome shotgun (WGS) entry which is preliminary data.</text>
</comment>
<dbReference type="GO" id="GO:0006412">
    <property type="term" value="P:translation"/>
    <property type="evidence" value="ECO:0007669"/>
    <property type="project" value="UniProtKB-UniRule"/>
</dbReference>
<dbReference type="EMBL" id="LCMM01000022">
    <property type="protein sequence ID" value="KKU37389.1"/>
    <property type="molecule type" value="Genomic_DNA"/>
</dbReference>
<accession>A0A0G1PX91</accession>
<reference evidence="7 8" key="1">
    <citation type="journal article" date="2015" name="Nature">
        <title>rRNA introns, odd ribosomes, and small enigmatic genomes across a large radiation of phyla.</title>
        <authorList>
            <person name="Brown C.T."/>
            <person name="Hug L.A."/>
            <person name="Thomas B.C."/>
            <person name="Sharon I."/>
            <person name="Castelle C.J."/>
            <person name="Singh A."/>
            <person name="Wilkins M.J."/>
            <person name="Williams K.H."/>
            <person name="Banfield J.F."/>
        </authorList>
    </citation>
    <scope>NUCLEOTIDE SEQUENCE [LARGE SCALE GENOMIC DNA]</scope>
</reference>
<comment type="subunit">
    <text evidence="4">Part of the 50S ribosomal subunit.</text>
</comment>
<keyword evidence="2 4" id="KW-0689">Ribosomal protein</keyword>
<evidence type="ECO:0000256" key="4">
    <source>
        <dbReference type="HAMAP-Rule" id="MF_01341"/>
    </source>
</evidence>
<keyword evidence="4" id="KW-0699">rRNA-binding</keyword>
<dbReference type="AlphaFoldDB" id="A0A0G1PX91"/>
<evidence type="ECO:0000256" key="2">
    <source>
        <dbReference type="ARBA" id="ARBA00022980"/>
    </source>
</evidence>
<dbReference type="GO" id="GO:0003735">
    <property type="term" value="F:structural constituent of ribosome"/>
    <property type="evidence" value="ECO:0007669"/>
    <property type="project" value="InterPro"/>
</dbReference>
<comment type="function">
    <text evidence="4">Binds to the 23S rRNA.</text>
</comment>
<dbReference type="InterPro" id="IPR030878">
    <property type="entry name" value="Ribosomal_uL15"/>
</dbReference>
<evidence type="ECO:0000256" key="1">
    <source>
        <dbReference type="ARBA" id="ARBA00007320"/>
    </source>
</evidence>
<dbReference type="InterPro" id="IPR021131">
    <property type="entry name" value="Ribosomal_uL15/eL18"/>
</dbReference>
<dbReference type="InterPro" id="IPR005749">
    <property type="entry name" value="Ribosomal_uL15_bac-type"/>
</dbReference>
<dbReference type="Gene3D" id="3.100.10.10">
    <property type="match status" value="1"/>
</dbReference>
<organism evidence="7 8">
    <name type="scientific">Candidatus Azambacteria bacterium GW2011_GWF2_46_32</name>
    <dbReference type="NCBI Taxonomy" id="1618628"/>
    <lineage>
        <taxon>Bacteria</taxon>
        <taxon>Candidatus Azamiibacteriota</taxon>
    </lineage>
</organism>
<dbReference type="GO" id="GO:0022625">
    <property type="term" value="C:cytosolic large ribosomal subunit"/>
    <property type="evidence" value="ECO:0007669"/>
    <property type="project" value="TreeGrafter"/>
</dbReference>